<dbReference type="PANTHER" id="PTHR33164">
    <property type="entry name" value="TRANSCRIPTIONAL REGULATOR, MARR FAMILY"/>
    <property type="match status" value="1"/>
</dbReference>
<evidence type="ECO:0000259" key="2">
    <source>
        <dbReference type="PROSITE" id="PS50995"/>
    </source>
</evidence>
<feature type="region of interest" description="Disordered" evidence="1">
    <location>
        <begin position="94"/>
        <end position="113"/>
    </location>
</feature>
<dbReference type="SUPFAM" id="SSF46785">
    <property type="entry name" value="Winged helix' DNA-binding domain"/>
    <property type="match status" value="1"/>
</dbReference>
<dbReference type="Proteomes" id="UP001500689">
    <property type="component" value="Unassembled WGS sequence"/>
</dbReference>
<sequence length="149" mass="16036">MSADEATRVWARLRAVVLEIHDRRGAVSEALGMSFIKVKALRRVAAGPLTMRELTAQLSTDSPYTTLVVDDLVRRGLVVREPDPDDRRRRIVTATPAGRREAARADRLVGEPPPQLRALSAAELAELDRIAGLLTGQAPPGPSTADGPG</sequence>
<feature type="domain" description="HTH marR-type" evidence="2">
    <location>
        <begin position="1"/>
        <end position="136"/>
    </location>
</feature>
<dbReference type="EMBL" id="BAAAZN010000002">
    <property type="protein sequence ID" value="GAA3531103.1"/>
    <property type="molecule type" value="Genomic_DNA"/>
</dbReference>
<protein>
    <recommendedName>
        <fullName evidence="2">HTH marR-type domain-containing protein</fullName>
    </recommendedName>
</protein>
<gene>
    <name evidence="3" type="ORF">GCM10022222_12690</name>
</gene>
<proteinExistence type="predicted"/>
<dbReference type="InterPro" id="IPR000835">
    <property type="entry name" value="HTH_MarR-typ"/>
</dbReference>
<dbReference type="Gene3D" id="1.10.10.10">
    <property type="entry name" value="Winged helix-like DNA-binding domain superfamily/Winged helix DNA-binding domain"/>
    <property type="match status" value="1"/>
</dbReference>
<name>A0ABP6VBY7_9PSEU</name>
<feature type="compositionally biased region" description="Basic and acidic residues" evidence="1">
    <location>
        <begin position="98"/>
        <end position="109"/>
    </location>
</feature>
<reference evidence="4" key="1">
    <citation type="journal article" date="2019" name="Int. J. Syst. Evol. Microbiol.">
        <title>The Global Catalogue of Microorganisms (GCM) 10K type strain sequencing project: providing services to taxonomists for standard genome sequencing and annotation.</title>
        <authorList>
            <consortium name="The Broad Institute Genomics Platform"/>
            <consortium name="The Broad Institute Genome Sequencing Center for Infectious Disease"/>
            <person name="Wu L."/>
            <person name="Ma J."/>
        </authorList>
    </citation>
    <scope>NUCLEOTIDE SEQUENCE [LARGE SCALE GENOMIC DNA]</scope>
    <source>
        <strain evidence="4">JCM 16898</strain>
    </source>
</reference>
<dbReference type="PROSITE" id="PS50995">
    <property type="entry name" value="HTH_MARR_2"/>
    <property type="match status" value="1"/>
</dbReference>
<dbReference type="RefSeq" id="WP_344856262.1">
    <property type="nucleotide sequence ID" value="NZ_BAAAZN010000002.1"/>
</dbReference>
<evidence type="ECO:0000256" key="1">
    <source>
        <dbReference type="SAM" id="MobiDB-lite"/>
    </source>
</evidence>
<dbReference type="PANTHER" id="PTHR33164:SF99">
    <property type="entry name" value="MARR FAMILY REGULATORY PROTEIN"/>
    <property type="match status" value="1"/>
</dbReference>
<dbReference type="InterPro" id="IPR036388">
    <property type="entry name" value="WH-like_DNA-bd_sf"/>
</dbReference>
<keyword evidence="4" id="KW-1185">Reference proteome</keyword>
<dbReference type="InterPro" id="IPR039422">
    <property type="entry name" value="MarR/SlyA-like"/>
</dbReference>
<dbReference type="SMART" id="SM00347">
    <property type="entry name" value="HTH_MARR"/>
    <property type="match status" value="1"/>
</dbReference>
<evidence type="ECO:0000313" key="3">
    <source>
        <dbReference type="EMBL" id="GAA3531103.1"/>
    </source>
</evidence>
<dbReference type="InterPro" id="IPR036390">
    <property type="entry name" value="WH_DNA-bd_sf"/>
</dbReference>
<comment type="caution">
    <text evidence="3">The sequence shown here is derived from an EMBL/GenBank/DDBJ whole genome shotgun (WGS) entry which is preliminary data.</text>
</comment>
<accession>A0ABP6VBY7</accession>
<dbReference type="Pfam" id="PF12802">
    <property type="entry name" value="MarR_2"/>
    <property type="match status" value="1"/>
</dbReference>
<evidence type="ECO:0000313" key="4">
    <source>
        <dbReference type="Proteomes" id="UP001500689"/>
    </source>
</evidence>
<organism evidence="3 4">
    <name type="scientific">Amycolatopsis ultiminotia</name>
    <dbReference type="NCBI Taxonomy" id="543629"/>
    <lineage>
        <taxon>Bacteria</taxon>
        <taxon>Bacillati</taxon>
        <taxon>Actinomycetota</taxon>
        <taxon>Actinomycetes</taxon>
        <taxon>Pseudonocardiales</taxon>
        <taxon>Pseudonocardiaceae</taxon>
        <taxon>Amycolatopsis</taxon>
    </lineage>
</organism>